<protein>
    <recommendedName>
        <fullName evidence="1">CheW-like domain-containing protein</fullName>
    </recommendedName>
</protein>
<dbReference type="GO" id="GO:0006935">
    <property type="term" value="P:chemotaxis"/>
    <property type="evidence" value="ECO:0007669"/>
    <property type="project" value="InterPro"/>
</dbReference>
<reference evidence="2" key="1">
    <citation type="submission" date="2018-06" db="EMBL/GenBank/DDBJ databases">
        <authorList>
            <person name="Zhirakovskaya E."/>
        </authorList>
    </citation>
    <scope>NUCLEOTIDE SEQUENCE</scope>
</reference>
<sequence length="151" mass="16898">MLNYSIRVHTLMIPIAGNSLLLPNASVAEVTQYVKPEPVKGAPAWMYGFIQWRELKIPLVSYETLIGMTVPDSKGVKWIMVVNTLSGKHDMPFFGLVAQGRPKLIQVDESIVIPMDRKEEKGVLKHVHVHGDPAIIPDPDCIEEMLRSLKS</sequence>
<feature type="domain" description="CheW-like" evidence="1">
    <location>
        <begin position="7"/>
        <end position="148"/>
    </location>
</feature>
<dbReference type="InterPro" id="IPR036061">
    <property type="entry name" value="CheW-like_dom_sf"/>
</dbReference>
<dbReference type="Gene3D" id="2.30.30.40">
    <property type="entry name" value="SH3 Domains"/>
    <property type="match status" value="1"/>
</dbReference>
<dbReference type="GO" id="GO:0007165">
    <property type="term" value="P:signal transduction"/>
    <property type="evidence" value="ECO:0007669"/>
    <property type="project" value="InterPro"/>
</dbReference>
<dbReference type="SUPFAM" id="SSF50341">
    <property type="entry name" value="CheW-like"/>
    <property type="match status" value="1"/>
</dbReference>
<dbReference type="Pfam" id="PF01584">
    <property type="entry name" value="CheW"/>
    <property type="match status" value="1"/>
</dbReference>
<evidence type="ECO:0000259" key="1">
    <source>
        <dbReference type="PROSITE" id="PS50851"/>
    </source>
</evidence>
<dbReference type="AlphaFoldDB" id="A0A3B0YFA2"/>
<dbReference type="PROSITE" id="PS50851">
    <property type="entry name" value="CHEW"/>
    <property type="match status" value="1"/>
</dbReference>
<accession>A0A3B0YFA2</accession>
<dbReference type="EMBL" id="UOFL01000176">
    <property type="protein sequence ID" value="VAW79578.1"/>
    <property type="molecule type" value="Genomic_DNA"/>
</dbReference>
<proteinExistence type="predicted"/>
<organism evidence="2">
    <name type="scientific">hydrothermal vent metagenome</name>
    <dbReference type="NCBI Taxonomy" id="652676"/>
    <lineage>
        <taxon>unclassified sequences</taxon>
        <taxon>metagenomes</taxon>
        <taxon>ecological metagenomes</taxon>
    </lineage>
</organism>
<evidence type="ECO:0000313" key="2">
    <source>
        <dbReference type="EMBL" id="VAW79578.1"/>
    </source>
</evidence>
<gene>
    <name evidence="2" type="ORF">MNBD_GAMMA12-2304</name>
</gene>
<dbReference type="SMART" id="SM00260">
    <property type="entry name" value="CheW"/>
    <property type="match status" value="1"/>
</dbReference>
<dbReference type="Gene3D" id="2.40.50.180">
    <property type="entry name" value="CheA-289, Domain 4"/>
    <property type="match status" value="1"/>
</dbReference>
<dbReference type="InterPro" id="IPR002545">
    <property type="entry name" value="CheW-lke_dom"/>
</dbReference>
<name>A0A3B0YFA2_9ZZZZ</name>